<accession>W4K2F2</accession>
<evidence type="ECO:0000313" key="3">
    <source>
        <dbReference type="Proteomes" id="UP000030671"/>
    </source>
</evidence>
<dbReference type="RefSeq" id="XP_009548107.1">
    <property type="nucleotide sequence ID" value="XM_009549812.1"/>
</dbReference>
<dbReference type="OrthoDB" id="3227712at2759"/>
<dbReference type="InterPro" id="IPR013103">
    <property type="entry name" value="RVT_2"/>
</dbReference>
<dbReference type="Pfam" id="PF07727">
    <property type="entry name" value="RVT_2"/>
    <property type="match status" value="1"/>
</dbReference>
<evidence type="ECO:0000313" key="2">
    <source>
        <dbReference type="EMBL" id="ETW79525.1"/>
    </source>
</evidence>
<keyword evidence="3" id="KW-1185">Reference proteome</keyword>
<dbReference type="EMBL" id="KI925460">
    <property type="protein sequence ID" value="ETW79525.1"/>
    <property type="molecule type" value="Genomic_DNA"/>
</dbReference>
<dbReference type="InParanoid" id="W4K2F2"/>
<gene>
    <name evidence="2" type="ORF">HETIRDRAFT_452675</name>
</gene>
<dbReference type="GeneID" id="20676286"/>
<name>W4K2F2_HETIT</name>
<dbReference type="Proteomes" id="UP000030671">
    <property type="component" value="Unassembled WGS sequence"/>
</dbReference>
<dbReference type="HOGENOM" id="CLU_1434608_0_0_1"/>
<dbReference type="AlphaFoldDB" id="W4K2F2"/>
<protein>
    <recommendedName>
        <fullName evidence="1">Reverse transcriptase Ty1/copia-type domain-containing protein</fullName>
    </recommendedName>
</protein>
<feature type="domain" description="Reverse transcriptase Ty1/copia-type" evidence="1">
    <location>
        <begin position="111"/>
        <end position="188"/>
    </location>
</feature>
<sequence>MTCPCHTPKPSDYIQCLERGEGTTTGSTCAAADVLQAGALEAFVRDVDEERIELEEVEIVGRKLEGIEWAMRAETMEGLEPCNVEEARQCLDWLSWNAAIKDELARMHKLKTWTLIDRPPNTNVVGSKWVFKLKQGASSKIVKYKVCLVAQGFTQVPGLDYGDTFALVTKLMNIQILLALAARFDWEIY</sequence>
<proteinExistence type="predicted"/>
<evidence type="ECO:0000259" key="1">
    <source>
        <dbReference type="Pfam" id="PF07727"/>
    </source>
</evidence>
<dbReference type="KEGG" id="hir:HETIRDRAFT_452675"/>
<dbReference type="eggNOG" id="KOG0017">
    <property type="taxonomic scope" value="Eukaryota"/>
</dbReference>
<organism evidence="2 3">
    <name type="scientific">Heterobasidion irregulare (strain TC 32-1)</name>
    <dbReference type="NCBI Taxonomy" id="747525"/>
    <lineage>
        <taxon>Eukaryota</taxon>
        <taxon>Fungi</taxon>
        <taxon>Dikarya</taxon>
        <taxon>Basidiomycota</taxon>
        <taxon>Agaricomycotina</taxon>
        <taxon>Agaricomycetes</taxon>
        <taxon>Russulales</taxon>
        <taxon>Bondarzewiaceae</taxon>
        <taxon>Heterobasidion</taxon>
        <taxon>Heterobasidion annosum species complex</taxon>
    </lineage>
</organism>
<reference evidence="2 3" key="1">
    <citation type="journal article" date="2012" name="New Phytol.">
        <title>Insight into trade-off between wood decay and parasitism from the genome of a fungal forest pathogen.</title>
        <authorList>
            <person name="Olson A."/>
            <person name="Aerts A."/>
            <person name="Asiegbu F."/>
            <person name="Belbahri L."/>
            <person name="Bouzid O."/>
            <person name="Broberg A."/>
            <person name="Canback B."/>
            <person name="Coutinho P.M."/>
            <person name="Cullen D."/>
            <person name="Dalman K."/>
            <person name="Deflorio G."/>
            <person name="van Diepen L.T."/>
            <person name="Dunand C."/>
            <person name="Duplessis S."/>
            <person name="Durling M."/>
            <person name="Gonthier P."/>
            <person name="Grimwood J."/>
            <person name="Fossdal C.G."/>
            <person name="Hansson D."/>
            <person name="Henrissat B."/>
            <person name="Hietala A."/>
            <person name="Himmelstrand K."/>
            <person name="Hoffmeister D."/>
            <person name="Hogberg N."/>
            <person name="James T.Y."/>
            <person name="Karlsson M."/>
            <person name="Kohler A."/>
            <person name="Kues U."/>
            <person name="Lee Y.H."/>
            <person name="Lin Y.C."/>
            <person name="Lind M."/>
            <person name="Lindquist E."/>
            <person name="Lombard V."/>
            <person name="Lucas S."/>
            <person name="Lunden K."/>
            <person name="Morin E."/>
            <person name="Murat C."/>
            <person name="Park J."/>
            <person name="Raffaello T."/>
            <person name="Rouze P."/>
            <person name="Salamov A."/>
            <person name="Schmutz J."/>
            <person name="Solheim H."/>
            <person name="Stahlberg J."/>
            <person name="Velez H."/>
            <person name="de Vries R.P."/>
            <person name="Wiebenga A."/>
            <person name="Woodward S."/>
            <person name="Yakovlev I."/>
            <person name="Garbelotto M."/>
            <person name="Martin F."/>
            <person name="Grigoriev I.V."/>
            <person name="Stenlid J."/>
        </authorList>
    </citation>
    <scope>NUCLEOTIDE SEQUENCE [LARGE SCALE GENOMIC DNA]</scope>
    <source>
        <strain evidence="2 3">TC 32-1</strain>
    </source>
</reference>
<dbReference type="STRING" id="747525.W4K2F2"/>